<dbReference type="InterPro" id="IPR001584">
    <property type="entry name" value="Integrase_cat-core"/>
</dbReference>
<organism evidence="2 3">
    <name type="scientific">Tannerella forsythia (strain ATCC 43037 / JCM 10827 / CCUG 21028 A / KCTC 5666 / FDC 338)</name>
    <name type="common">Bacteroides forsythus</name>
    <dbReference type="NCBI Taxonomy" id="203275"/>
    <lineage>
        <taxon>Bacteria</taxon>
        <taxon>Pseudomonadati</taxon>
        <taxon>Bacteroidota</taxon>
        <taxon>Bacteroidia</taxon>
        <taxon>Bacteroidales</taxon>
        <taxon>Tannerellaceae</taxon>
        <taxon>Tannerella</taxon>
    </lineage>
</organism>
<dbReference type="InterPro" id="IPR012337">
    <property type="entry name" value="RNaseH-like_sf"/>
</dbReference>
<dbReference type="AlphaFoldDB" id="G8UR40"/>
<name>G8UR40_TANFA</name>
<dbReference type="HOGENOM" id="CLU_027402_4_2_10"/>
<dbReference type="PROSITE" id="PS50994">
    <property type="entry name" value="INTEGRASE"/>
    <property type="match status" value="1"/>
</dbReference>
<dbReference type="GeneID" id="34759911"/>
<dbReference type="eggNOG" id="COG2801">
    <property type="taxonomic scope" value="Bacteria"/>
</dbReference>
<evidence type="ECO:0000313" key="3">
    <source>
        <dbReference type="Proteomes" id="UP000005436"/>
    </source>
</evidence>
<dbReference type="EMBL" id="CP003191">
    <property type="protein sequence ID" value="AEW21344.1"/>
    <property type="molecule type" value="Genomic_DNA"/>
</dbReference>
<proteinExistence type="predicted"/>
<keyword evidence="3" id="KW-1185">Reference proteome</keyword>
<protein>
    <submittedName>
        <fullName evidence="2">Integrase core domain protein</fullName>
    </submittedName>
</protein>
<dbReference type="Pfam" id="PF13333">
    <property type="entry name" value="rve_2"/>
    <property type="match status" value="1"/>
</dbReference>
<dbReference type="Pfam" id="PF00665">
    <property type="entry name" value="rve"/>
    <property type="match status" value="1"/>
</dbReference>
<gene>
    <name evidence="2" type="ordered locus">BFO_3176</name>
</gene>
<dbReference type="PANTHER" id="PTHR46889:SF5">
    <property type="entry name" value="INTEGRASE PROTEIN"/>
    <property type="match status" value="1"/>
</dbReference>
<dbReference type="Proteomes" id="UP000005436">
    <property type="component" value="Chromosome"/>
</dbReference>
<accession>G8UR40</accession>
<reference evidence="3" key="1">
    <citation type="submission" date="2011-12" db="EMBL/GenBank/DDBJ databases">
        <title>Complete sequence of Tannerella forsythia ATCC 43037.</title>
        <authorList>
            <person name="Dewhirst F."/>
            <person name="Tanner A."/>
            <person name="Izard J."/>
            <person name="Brinkac L."/>
            <person name="Durkin A.S."/>
            <person name="Hostetler J."/>
            <person name="Shetty J."/>
            <person name="Torralba M."/>
            <person name="Gill S."/>
            <person name="Nelson K."/>
        </authorList>
    </citation>
    <scope>NUCLEOTIDE SEQUENCE [LARGE SCALE GENOMIC DNA]</scope>
    <source>
        <strain evidence="3">ATCC 43037 / JCM 10827 / CCUG 33226 / KCTC 5666 / FDC 338</strain>
    </source>
</reference>
<dbReference type="KEGG" id="tfo:BFO_3176"/>
<dbReference type="RefSeq" id="WP_014226269.1">
    <property type="nucleotide sequence ID" value="NC_016610.1"/>
</dbReference>
<dbReference type="SUPFAM" id="SSF53098">
    <property type="entry name" value="Ribonuclease H-like"/>
    <property type="match status" value="1"/>
</dbReference>
<dbReference type="PATRIC" id="fig|203275.8.peg.2741"/>
<sequence>MSRLCLYFGISRQAYYKSNSQMVKSVLKTGIVVDMVQKVRRQMPRLGGKKLYHLLGGDLRQVGSIGRDKFFDILRDNDLLVVPKRSYTRTTQSYHRFYKWTNQVRDMQVTRSNQVWVSDITYLRTLKGFVYLFLITDLYSRKIVGWSLSRSLAIEGAMEALRMALGSRKDKALPLTHHSDRGIQYCSTDYVRMLQKANVQISMTEENHCYENSTAERVNGILKDEFYLDNTFHDYLQALKAVRSSVEIYNNKRPHWALNLLTPEQVHASKVA</sequence>
<dbReference type="NCBIfam" id="NF033516">
    <property type="entry name" value="transpos_IS3"/>
    <property type="match status" value="1"/>
</dbReference>
<dbReference type="InterPro" id="IPR048020">
    <property type="entry name" value="Transpos_IS3"/>
</dbReference>
<dbReference type="STRING" id="203275.BFO_3176"/>
<evidence type="ECO:0000259" key="1">
    <source>
        <dbReference type="PROSITE" id="PS50994"/>
    </source>
</evidence>
<dbReference type="GO" id="GO:0003676">
    <property type="term" value="F:nucleic acid binding"/>
    <property type="evidence" value="ECO:0007669"/>
    <property type="project" value="InterPro"/>
</dbReference>
<feature type="domain" description="Integrase catalytic" evidence="1">
    <location>
        <begin position="108"/>
        <end position="271"/>
    </location>
</feature>
<dbReference type="Gene3D" id="3.30.420.10">
    <property type="entry name" value="Ribonuclease H-like superfamily/Ribonuclease H"/>
    <property type="match status" value="1"/>
</dbReference>
<dbReference type="PANTHER" id="PTHR46889">
    <property type="entry name" value="TRANSPOSASE INSF FOR INSERTION SEQUENCE IS3B-RELATED"/>
    <property type="match status" value="1"/>
</dbReference>
<evidence type="ECO:0000313" key="2">
    <source>
        <dbReference type="EMBL" id="AEW21344.1"/>
    </source>
</evidence>
<dbReference type="InterPro" id="IPR050900">
    <property type="entry name" value="Transposase_IS3/IS150/IS904"/>
</dbReference>
<dbReference type="InterPro" id="IPR036397">
    <property type="entry name" value="RNaseH_sf"/>
</dbReference>
<dbReference type="GO" id="GO:0015074">
    <property type="term" value="P:DNA integration"/>
    <property type="evidence" value="ECO:0007669"/>
    <property type="project" value="InterPro"/>
</dbReference>